<proteinExistence type="predicted"/>
<dbReference type="EMBL" id="JAIWYP010000006">
    <property type="protein sequence ID" value="KAH3805925.1"/>
    <property type="molecule type" value="Genomic_DNA"/>
</dbReference>
<dbReference type="Proteomes" id="UP000828390">
    <property type="component" value="Unassembled WGS sequence"/>
</dbReference>
<protein>
    <submittedName>
        <fullName evidence="1">Uncharacterized protein</fullName>
    </submittedName>
</protein>
<evidence type="ECO:0000313" key="1">
    <source>
        <dbReference type="EMBL" id="KAH3805925.1"/>
    </source>
</evidence>
<organism evidence="1 2">
    <name type="scientific">Dreissena polymorpha</name>
    <name type="common">Zebra mussel</name>
    <name type="synonym">Mytilus polymorpha</name>
    <dbReference type="NCBI Taxonomy" id="45954"/>
    <lineage>
        <taxon>Eukaryota</taxon>
        <taxon>Metazoa</taxon>
        <taxon>Spiralia</taxon>
        <taxon>Lophotrochozoa</taxon>
        <taxon>Mollusca</taxon>
        <taxon>Bivalvia</taxon>
        <taxon>Autobranchia</taxon>
        <taxon>Heteroconchia</taxon>
        <taxon>Euheterodonta</taxon>
        <taxon>Imparidentia</taxon>
        <taxon>Neoheterodontei</taxon>
        <taxon>Myida</taxon>
        <taxon>Dreissenoidea</taxon>
        <taxon>Dreissenidae</taxon>
        <taxon>Dreissena</taxon>
    </lineage>
</organism>
<reference evidence="1" key="1">
    <citation type="journal article" date="2019" name="bioRxiv">
        <title>The Genome of the Zebra Mussel, Dreissena polymorpha: A Resource for Invasive Species Research.</title>
        <authorList>
            <person name="McCartney M.A."/>
            <person name="Auch B."/>
            <person name="Kono T."/>
            <person name="Mallez S."/>
            <person name="Zhang Y."/>
            <person name="Obille A."/>
            <person name="Becker A."/>
            <person name="Abrahante J.E."/>
            <person name="Garbe J."/>
            <person name="Badalamenti J.P."/>
            <person name="Herman A."/>
            <person name="Mangelson H."/>
            <person name="Liachko I."/>
            <person name="Sullivan S."/>
            <person name="Sone E.D."/>
            <person name="Koren S."/>
            <person name="Silverstein K.A.T."/>
            <person name="Beckman K.B."/>
            <person name="Gohl D.M."/>
        </authorList>
    </citation>
    <scope>NUCLEOTIDE SEQUENCE</scope>
    <source>
        <strain evidence="1">Duluth1</strain>
        <tissue evidence="1">Whole animal</tissue>
    </source>
</reference>
<comment type="caution">
    <text evidence="1">The sequence shown here is derived from an EMBL/GenBank/DDBJ whole genome shotgun (WGS) entry which is preliminary data.</text>
</comment>
<accession>A0A9D4JBQ8</accession>
<reference evidence="1" key="2">
    <citation type="submission" date="2020-11" db="EMBL/GenBank/DDBJ databases">
        <authorList>
            <person name="McCartney M.A."/>
            <person name="Auch B."/>
            <person name="Kono T."/>
            <person name="Mallez S."/>
            <person name="Becker A."/>
            <person name="Gohl D.M."/>
            <person name="Silverstein K.A.T."/>
            <person name="Koren S."/>
            <person name="Bechman K.B."/>
            <person name="Herman A."/>
            <person name="Abrahante J.E."/>
            <person name="Garbe J."/>
        </authorList>
    </citation>
    <scope>NUCLEOTIDE SEQUENCE</scope>
    <source>
        <strain evidence="1">Duluth1</strain>
        <tissue evidence="1">Whole animal</tissue>
    </source>
</reference>
<sequence length="89" mass="10514">MISISIKKHCNPTKTKNLIFRSYKNFDPLFFNNDLEQVPFNVANVFDDIYWAHGSLLKQVVNDHAPVKVEKPKRQSPPYMNAQYRKLIY</sequence>
<evidence type="ECO:0000313" key="2">
    <source>
        <dbReference type="Proteomes" id="UP000828390"/>
    </source>
</evidence>
<name>A0A9D4JBQ8_DREPO</name>
<gene>
    <name evidence="1" type="ORF">DPMN_134235</name>
</gene>
<keyword evidence="2" id="KW-1185">Reference proteome</keyword>
<dbReference type="AlphaFoldDB" id="A0A9D4JBQ8"/>